<dbReference type="SUPFAM" id="SSF158446">
    <property type="entry name" value="IVS-encoded protein-like"/>
    <property type="match status" value="1"/>
</dbReference>
<proteinExistence type="predicted"/>
<accession>A0ABU9KZM8</accession>
<gene>
    <name evidence="1" type="ORF">AABB81_03830</name>
</gene>
<dbReference type="Pfam" id="PF05635">
    <property type="entry name" value="23S_rRNA_IVP"/>
    <property type="match status" value="1"/>
</dbReference>
<evidence type="ECO:0000313" key="1">
    <source>
        <dbReference type="EMBL" id="MEL4455010.1"/>
    </source>
</evidence>
<name>A0ABU9KZM8_9FLAO</name>
<dbReference type="InterPro" id="IPR036583">
    <property type="entry name" value="23S_rRNA_IVS_sf"/>
</dbReference>
<reference evidence="1 2" key="1">
    <citation type="submission" date="2024-04" db="EMBL/GenBank/DDBJ databases">
        <title>whole genome sequencing of Lutimonas vermicola strain IMCC1616.</title>
        <authorList>
            <person name="Bae S.S."/>
        </authorList>
    </citation>
    <scope>NUCLEOTIDE SEQUENCE [LARGE SCALE GENOMIC DNA]</scope>
    <source>
        <strain evidence="1 2">IMCC1616</strain>
    </source>
</reference>
<dbReference type="Gene3D" id="1.20.1440.60">
    <property type="entry name" value="23S rRNA-intervening sequence"/>
    <property type="match status" value="1"/>
</dbReference>
<dbReference type="NCBIfam" id="TIGR02436">
    <property type="entry name" value="four helix bundle protein"/>
    <property type="match status" value="1"/>
</dbReference>
<protein>
    <submittedName>
        <fullName evidence="1">Four helix bundle protein</fullName>
    </submittedName>
</protein>
<keyword evidence="2" id="KW-1185">Reference proteome</keyword>
<dbReference type="Proteomes" id="UP001474120">
    <property type="component" value="Unassembled WGS sequence"/>
</dbReference>
<dbReference type="EMBL" id="JBCDNA010000001">
    <property type="protein sequence ID" value="MEL4455010.1"/>
    <property type="molecule type" value="Genomic_DNA"/>
</dbReference>
<dbReference type="PANTHER" id="PTHR38471">
    <property type="entry name" value="FOUR HELIX BUNDLE PROTEIN"/>
    <property type="match status" value="1"/>
</dbReference>
<organism evidence="1 2">
    <name type="scientific">Lutimonas vermicola</name>
    <dbReference type="NCBI Taxonomy" id="414288"/>
    <lineage>
        <taxon>Bacteria</taxon>
        <taxon>Pseudomonadati</taxon>
        <taxon>Bacteroidota</taxon>
        <taxon>Flavobacteriia</taxon>
        <taxon>Flavobacteriales</taxon>
        <taxon>Flavobacteriaceae</taxon>
        <taxon>Lutimonas</taxon>
    </lineage>
</organism>
<dbReference type="PANTHER" id="PTHR38471:SF2">
    <property type="entry name" value="FOUR HELIX BUNDLE PROTEIN"/>
    <property type="match status" value="1"/>
</dbReference>
<dbReference type="PIRSF" id="PIRSF035652">
    <property type="entry name" value="CHP02436"/>
    <property type="match status" value="1"/>
</dbReference>
<sequence length="124" mass="14425">MHYKNDLSHRLLHFSADVIQMSKSLPKSQEFEIIKYQLIKSATSVGANYQESQSASSLADFRNKIRISLKEISETSYWIQLVKLIQEKSNNNLNAIPILQESKELEKILGRINQKIRKKQNIKH</sequence>
<dbReference type="RefSeq" id="WP_342158742.1">
    <property type="nucleotide sequence ID" value="NZ_JBCDNA010000001.1"/>
</dbReference>
<evidence type="ECO:0000313" key="2">
    <source>
        <dbReference type="Proteomes" id="UP001474120"/>
    </source>
</evidence>
<comment type="caution">
    <text evidence="1">The sequence shown here is derived from an EMBL/GenBank/DDBJ whole genome shotgun (WGS) entry which is preliminary data.</text>
</comment>
<dbReference type="InterPro" id="IPR012657">
    <property type="entry name" value="23S_rRNA-intervening_sequence"/>
</dbReference>